<dbReference type="Proteomes" id="UP000238415">
    <property type="component" value="Unassembled WGS sequence"/>
</dbReference>
<dbReference type="OrthoDB" id="1726960at2"/>
<evidence type="ECO:0000313" key="2">
    <source>
        <dbReference type="EMBL" id="PRR73132.1"/>
    </source>
</evidence>
<dbReference type="RefSeq" id="WP_106005245.1">
    <property type="nucleotide sequence ID" value="NZ_CP136419.1"/>
</dbReference>
<name>A0A2T0ASB7_9FIRM</name>
<dbReference type="AlphaFoldDB" id="A0A2T0ASB7"/>
<evidence type="ECO:0000313" key="3">
    <source>
        <dbReference type="Proteomes" id="UP000238415"/>
    </source>
</evidence>
<reference evidence="2 3" key="1">
    <citation type="submission" date="2018-03" db="EMBL/GenBank/DDBJ databases">
        <title>Genome sequence of Moorella humiferrea DSM 23265.</title>
        <authorList>
            <person name="Poehlein A."/>
            <person name="Daniel R."/>
        </authorList>
    </citation>
    <scope>NUCLEOTIDE SEQUENCE [LARGE SCALE GENOMIC DNA]</scope>
    <source>
        <strain evidence="2 3">DSM 23265</strain>
    </source>
</reference>
<keyword evidence="3" id="KW-1185">Reference proteome</keyword>
<protein>
    <submittedName>
        <fullName evidence="2">Uncharacterized protein</fullName>
    </submittedName>
</protein>
<organism evidence="2 3">
    <name type="scientific">Neomoorella humiferrea</name>
    <dbReference type="NCBI Taxonomy" id="676965"/>
    <lineage>
        <taxon>Bacteria</taxon>
        <taxon>Bacillati</taxon>
        <taxon>Bacillota</taxon>
        <taxon>Clostridia</taxon>
        <taxon>Neomoorellales</taxon>
        <taxon>Neomoorellaceae</taxon>
        <taxon>Neomoorella</taxon>
    </lineage>
</organism>
<gene>
    <name evidence="2" type="ORF">MOHU_12590</name>
</gene>
<accession>A0A2T0ASB7</accession>
<proteinExistence type="predicted"/>
<comment type="caution">
    <text evidence="2">The sequence shown here is derived from an EMBL/GenBank/DDBJ whole genome shotgun (WGS) entry which is preliminary data.</text>
</comment>
<keyword evidence="1" id="KW-0812">Transmembrane</keyword>
<evidence type="ECO:0000256" key="1">
    <source>
        <dbReference type="SAM" id="Phobius"/>
    </source>
</evidence>
<feature type="transmembrane region" description="Helical" evidence="1">
    <location>
        <begin position="6"/>
        <end position="24"/>
    </location>
</feature>
<dbReference type="EMBL" id="PVXM01000023">
    <property type="protein sequence ID" value="PRR73132.1"/>
    <property type="molecule type" value="Genomic_DNA"/>
</dbReference>
<keyword evidence="1" id="KW-0472">Membrane</keyword>
<sequence>MGYQAPVFLFFIVIVLYIFYRHFWRRQFIHADHSLPVLYLNGREEFLEGLLRRYIRWCYWHGYPGRMAVIGDCETRASLDILRRFFYPYPPPFLYSSGENFHEEGIFLVDIRKERDLNSAWAALCQNYFKI</sequence>
<keyword evidence="1" id="KW-1133">Transmembrane helix</keyword>